<evidence type="ECO:0000256" key="3">
    <source>
        <dbReference type="SAM" id="Coils"/>
    </source>
</evidence>
<dbReference type="Gene3D" id="1.10.287.950">
    <property type="entry name" value="Methyl-accepting chemotaxis protein"/>
    <property type="match status" value="1"/>
</dbReference>
<feature type="transmembrane region" description="Helical" evidence="4">
    <location>
        <begin position="38"/>
        <end position="58"/>
    </location>
</feature>
<dbReference type="Pfam" id="PF00015">
    <property type="entry name" value="MCPsignal"/>
    <property type="match status" value="1"/>
</dbReference>
<evidence type="ECO:0000256" key="4">
    <source>
        <dbReference type="SAM" id="Phobius"/>
    </source>
</evidence>
<protein>
    <submittedName>
        <fullName evidence="6">Methyl-accepting chemotaxis protein</fullName>
    </submittedName>
</protein>
<dbReference type="GO" id="GO:0016020">
    <property type="term" value="C:membrane"/>
    <property type="evidence" value="ECO:0007669"/>
    <property type="project" value="InterPro"/>
</dbReference>
<name>A0A1H3U4B2_9BACI</name>
<dbReference type="SUPFAM" id="SSF58104">
    <property type="entry name" value="Methyl-accepting chemotaxis protein (MCP) signaling domain"/>
    <property type="match status" value="1"/>
</dbReference>
<evidence type="ECO:0000313" key="6">
    <source>
        <dbReference type="EMBL" id="SDZ57168.1"/>
    </source>
</evidence>
<feature type="transmembrane region" description="Helical" evidence="4">
    <location>
        <begin position="65"/>
        <end position="83"/>
    </location>
</feature>
<gene>
    <name evidence="6" type="ORF">SAMN05421736_11844</name>
</gene>
<evidence type="ECO:0000259" key="5">
    <source>
        <dbReference type="PROSITE" id="PS50111"/>
    </source>
</evidence>
<keyword evidence="4" id="KW-1133">Transmembrane helix</keyword>
<feature type="coiled-coil region" evidence="3">
    <location>
        <begin position="412"/>
        <end position="481"/>
    </location>
</feature>
<evidence type="ECO:0000313" key="7">
    <source>
        <dbReference type="Proteomes" id="UP000198935"/>
    </source>
</evidence>
<feature type="transmembrane region" description="Helical" evidence="4">
    <location>
        <begin position="12"/>
        <end position="32"/>
    </location>
</feature>
<dbReference type="CDD" id="cd11386">
    <property type="entry name" value="MCP_signal"/>
    <property type="match status" value="1"/>
</dbReference>
<keyword evidence="4" id="KW-0812">Transmembrane</keyword>
<evidence type="ECO:0000256" key="2">
    <source>
        <dbReference type="PROSITE-ProRule" id="PRU00284"/>
    </source>
</evidence>
<keyword evidence="3" id="KW-0175">Coiled coil</keyword>
<accession>A0A1H3U4B2</accession>
<feature type="transmembrane region" description="Helical" evidence="4">
    <location>
        <begin position="89"/>
        <end position="105"/>
    </location>
</feature>
<sequence>MSRKNYSFKARNWLLIKLYLLSVVLTAVILFAGGLPLITNLIGTAFGVFTVILVFVMYKWDKKENWIPYILIVSLATMTVFMLVNRPAITTYLLVYYSIIIMSLYHNYRYVLVSGVFGLIITNFFALTYGEQTIVDYSGVYLASLNILFVLKTTFLIAQSVIGKNMQKDAEVLAQEAVASKEQMENVMDQVRLTVTKLEELNGQLTSHSKSTASYSNELSVTFGEIAGGVESQAQSATEMSESFRSIDREVGIISTRANTMKENAGNTGGIVLQGAERVEQLNNTIHEVDQTLQKTVEEMEELNNATSKVGDILQTISEIADQTNLLALNAAIEAARAGESGKGFAVVAQEVRQLAEHSIRSTEEISQILTLIQQKVNSATTRVKESESTFKAGKQLTEETGDAFSNIQAFVEELQELSTDINEKVESLTKSSTAVVDEVNSVSGVTEELNASVEEVLASIEEQNEKIAYLNDKVNEMNQLAEQLQHFVSNG</sequence>
<organism evidence="6 7">
    <name type="scientific">Evansella caseinilytica</name>
    <dbReference type="NCBI Taxonomy" id="1503961"/>
    <lineage>
        <taxon>Bacteria</taxon>
        <taxon>Bacillati</taxon>
        <taxon>Bacillota</taxon>
        <taxon>Bacilli</taxon>
        <taxon>Bacillales</taxon>
        <taxon>Bacillaceae</taxon>
        <taxon>Evansella</taxon>
    </lineage>
</organism>
<dbReference type="GO" id="GO:0007165">
    <property type="term" value="P:signal transduction"/>
    <property type="evidence" value="ECO:0007669"/>
    <property type="project" value="UniProtKB-KW"/>
</dbReference>
<dbReference type="EMBL" id="FNPI01000018">
    <property type="protein sequence ID" value="SDZ57168.1"/>
    <property type="molecule type" value="Genomic_DNA"/>
</dbReference>
<evidence type="ECO:0000256" key="1">
    <source>
        <dbReference type="ARBA" id="ARBA00023224"/>
    </source>
</evidence>
<keyword evidence="1 2" id="KW-0807">Transducer</keyword>
<feature type="transmembrane region" description="Helical" evidence="4">
    <location>
        <begin position="139"/>
        <end position="158"/>
    </location>
</feature>
<feature type="transmembrane region" description="Helical" evidence="4">
    <location>
        <begin position="110"/>
        <end position="127"/>
    </location>
</feature>
<reference evidence="7" key="1">
    <citation type="submission" date="2016-10" db="EMBL/GenBank/DDBJ databases">
        <authorList>
            <person name="Varghese N."/>
            <person name="Submissions S."/>
        </authorList>
    </citation>
    <scope>NUCLEOTIDE SEQUENCE [LARGE SCALE GENOMIC DNA]</scope>
    <source>
        <strain evidence="7">SP</strain>
    </source>
</reference>
<dbReference type="PANTHER" id="PTHR32089">
    <property type="entry name" value="METHYL-ACCEPTING CHEMOTAXIS PROTEIN MCPB"/>
    <property type="match status" value="1"/>
</dbReference>
<dbReference type="OrthoDB" id="2166737at2"/>
<proteinExistence type="predicted"/>
<feature type="domain" description="Methyl-accepting transducer" evidence="5">
    <location>
        <begin position="208"/>
        <end position="465"/>
    </location>
</feature>
<dbReference type="Proteomes" id="UP000198935">
    <property type="component" value="Unassembled WGS sequence"/>
</dbReference>
<keyword evidence="4" id="KW-0472">Membrane</keyword>
<feature type="coiled-coil region" evidence="3">
    <location>
        <begin position="279"/>
        <end position="306"/>
    </location>
</feature>
<keyword evidence="7" id="KW-1185">Reference proteome</keyword>
<dbReference type="AlphaFoldDB" id="A0A1H3U4B2"/>
<dbReference type="SMART" id="SM00283">
    <property type="entry name" value="MA"/>
    <property type="match status" value="1"/>
</dbReference>
<feature type="coiled-coil region" evidence="3">
    <location>
        <begin position="170"/>
        <end position="201"/>
    </location>
</feature>
<dbReference type="PANTHER" id="PTHR32089:SF112">
    <property type="entry name" value="LYSOZYME-LIKE PROTEIN-RELATED"/>
    <property type="match status" value="1"/>
</dbReference>
<dbReference type="PROSITE" id="PS50111">
    <property type="entry name" value="CHEMOTAXIS_TRANSDUC_2"/>
    <property type="match status" value="1"/>
</dbReference>
<dbReference type="STRING" id="1503961.SAMN05421736_11844"/>
<dbReference type="InterPro" id="IPR004089">
    <property type="entry name" value="MCPsignal_dom"/>
</dbReference>